<dbReference type="RefSeq" id="WP_344886693.1">
    <property type="nucleotide sequence ID" value="NZ_BAAAWD010000001.1"/>
</dbReference>
<keyword evidence="2" id="KW-0472">Membrane</keyword>
<dbReference type="Proteomes" id="UP001499930">
    <property type="component" value="Unassembled WGS sequence"/>
</dbReference>
<feature type="transmembrane region" description="Helical" evidence="2">
    <location>
        <begin position="228"/>
        <end position="246"/>
    </location>
</feature>
<feature type="transmembrane region" description="Helical" evidence="2">
    <location>
        <begin position="275"/>
        <end position="295"/>
    </location>
</feature>
<name>A0ABN3XPI3_9ACTN</name>
<keyword evidence="4" id="KW-1185">Reference proteome</keyword>
<reference evidence="3 4" key="1">
    <citation type="journal article" date="2019" name="Int. J. Syst. Evol. Microbiol.">
        <title>The Global Catalogue of Microorganisms (GCM) 10K type strain sequencing project: providing services to taxonomists for standard genome sequencing and annotation.</title>
        <authorList>
            <consortium name="The Broad Institute Genomics Platform"/>
            <consortium name="The Broad Institute Genome Sequencing Center for Infectious Disease"/>
            <person name="Wu L."/>
            <person name="Ma J."/>
        </authorList>
    </citation>
    <scope>NUCLEOTIDE SEQUENCE [LARGE SCALE GENOMIC DNA]</scope>
    <source>
        <strain evidence="3 4">JCM 3106</strain>
    </source>
</reference>
<proteinExistence type="predicted"/>
<protein>
    <recommendedName>
        <fullName evidence="5">ABC transporter permease</fullName>
    </recommendedName>
</protein>
<keyword evidence="2" id="KW-1133">Transmembrane helix</keyword>
<evidence type="ECO:0000313" key="4">
    <source>
        <dbReference type="Proteomes" id="UP001499930"/>
    </source>
</evidence>
<feature type="region of interest" description="Disordered" evidence="1">
    <location>
        <begin position="1"/>
        <end position="61"/>
    </location>
</feature>
<evidence type="ECO:0000256" key="1">
    <source>
        <dbReference type="SAM" id="MobiDB-lite"/>
    </source>
</evidence>
<sequence>MTDTPATGTPATHPSATGTPMTGTPATHPSVTDTLATGTRRARTAPPNPDPAPAPASDSARERIPFSRLLRVEARKLLDTRSSKIITALLVLLIPVSITARGFVTDPDLQTLAGTAGIGLATLLPVLGILTVTGEWSHRTALVTFALEPRRSRVLAAKCLPPLIIAALSAPFSLLVAVPVTAVVAGVRNLPATWEVGPMALLGWMVTNVLVVATGLALGMLLLNAPAAIVICLTTPMVWSAVARLGPTGELLAGWLDVNRAAIPLTNGHLTGGDAARLATSALVWIALPAIAGMVRIGRKEIT</sequence>
<feature type="compositionally biased region" description="Polar residues" evidence="1">
    <location>
        <begin position="1"/>
        <end position="15"/>
    </location>
</feature>
<organism evidence="3 4">
    <name type="scientific">Streptosporangium longisporum</name>
    <dbReference type="NCBI Taxonomy" id="46187"/>
    <lineage>
        <taxon>Bacteria</taxon>
        <taxon>Bacillati</taxon>
        <taxon>Actinomycetota</taxon>
        <taxon>Actinomycetes</taxon>
        <taxon>Streptosporangiales</taxon>
        <taxon>Streptosporangiaceae</taxon>
        <taxon>Streptosporangium</taxon>
    </lineage>
</organism>
<feature type="transmembrane region" description="Helical" evidence="2">
    <location>
        <begin position="199"/>
        <end position="221"/>
    </location>
</feature>
<evidence type="ECO:0000313" key="3">
    <source>
        <dbReference type="EMBL" id="GAA2984931.1"/>
    </source>
</evidence>
<feature type="compositionally biased region" description="Low complexity" evidence="1">
    <location>
        <begin position="16"/>
        <end position="27"/>
    </location>
</feature>
<feature type="transmembrane region" description="Helical" evidence="2">
    <location>
        <begin position="110"/>
        <end position="132"/>
    </location>
</feature>
<comment type="caution">
    <text evidence="3">The sequence shown here is derived from an EMBL/GenBank/DDBJ whole genome shotgun (WGS) entry which is preliminary data.</text>
</comment>
<keyword evidence="2" id="KW-0812">Transmembrane</keyword>
<gene>
    <name evidence="3" type="ORF">GCM10017559_00640</name>
</gene>
<accession>A0ABN3XPI3</accession>
<evidence type="ECO:0008006" key="5">
    <source>
        <dbReference type="Google" id="ProtNLM"/>
    </source>
</evidence>
<feature type="transmembrane region" description="Helical" evidence="2">
    <location>
        <begin position="85"/>
        <end position="104"/>
    </location>
</feature>
<evidence type="ECO:0000256" key="2">
    <source>
        <dbReference type="SAM" id="Phobius"/>
    </source>
</evidence>
<feature type="transmembrane region" description="Helical" evidence="2">
    <location>
        <begin position="160"/>
        <end position="187"/>
    </location>
</feature>
<dbReference type="EMBL" id="BAAAWD010000001">
    <property type="protein sequence ID" value="GAA2984931.1"/>
    <property type="molecule type" value="Genomic_DNA"/>
</dbReference>